<keyword evidence="6 8" id="KW-0862">Zinc</keyword>
<evidence type="ECO:0000256" key="2">
    <source>
        <dbReference type="ARBA" id="ARBA00022602"/>
    </source>
</evidence>
<sequence>MRRTAHFPPVTVVVFHDDGTGQACDQWAQPGAWDNVSFIQGLQANLGGQVPRLLPFPYTPAKVGSLAPGSNREKAPMLYHHLDYLASYGLNKDDYEYCMTEYLRMSGIYWTLTALELMNQSSRLQKEEIIEFITSCQDNESGGISASIGHDPHMLYTLSAIQVLALYDRLDAIDVEGVVRYVASLQQEDGSFFGDKWGEVDTRFSFCAVMSLSILHRLDAINVNKAVYFVLSCMNFDGGFGSKPGSESHAGLIYCCVGTLSICKRMDALHADELSWWLCERQLPSGGLNGRPEKLPDLCYSWWVMASLSMLNRIHWVDKKNLEQFILACQDAETGGFSDRPGDITDPFHTLFGLAGLSLLGNTNIKAVNPTYCMPQETIDRLKLEPQILQI</sequence>
<dbReference type="Gene3D" id="1.50.10.20">
    <property type="match status" value="1"/>
</dbReference>
<organism evidence="10 11">
    <name type="scientific">Iphiclides podalirius</name>
    <name type="common">scarce swallowtail</name>
    <dbReference type="NCBI Taxonomy" id="110791"/>
    <lineage>
        <taxon>Eukaryota</taxon>
        <taxon>Metazoa</taxon>
        <taxon>Ecdysozoa</taxon>
        <taxon>Arthropoda</taxon>
        <taxon>Hexapoda</taxon>
        <taxon>Insecta</taxon>
        <taxon>Pterygota</taxon>
        <taxon>Neoptera</taxon>
        <taxon>Endopterygota</taxon>
        <taxon>Lepidoptera</taxon>
        <taxon>Glossata</taxon>
        <taxon>Ditrysia</taxon>
        <taxon>Papilionoidea</taxon>
        <taxon>Papilionidae</taxon>
        <taxon>Papilioninae</taxon>
        <taxon>Iphiclides</taxon>
    </lineage>
</organism>
<keyword evidence="11" id="KW-1185">Reference proteome</keyword>
<gene>
    <name evidence="10" type="ORF">IPOD504_LOCUS1419</name>
</gene>
<dbReference type="Proteomes" id="UP000837857">
    <property type="component" value="Chromosome 10"/>
</dbReference>
<dbReference type="SUPFAM" id="SSF48239">
    <property type="entry name" value="Terpenoid cyclases/Protein prenyltransferases"/>
    <property type="match status" value="1"/>
</dbReference>
<comment type="cofactor">
    <cofactor evidence="8">
        <name>Zn(2+)</name>
        <dbReference type="ChEBI" id="CHEBI:29105"/>
    </cofactor>
    <text evidence="8">Binds 1 zinc ion per subunit.</text>
</comment>
<evidence type="ECO:0000256" key="3">
    <source>
        <dbReference type="ARBA" id="ARBA00022679"/>
    </source>
</evidence>
<evidence type="ECO:0000313" key="11">
    <source>
        <dbReference type="Proteomes" id="UP000837857"/>
    </source>
</evidence>
<reference evidence="10" key="1">
    <citation type="submission" date="2022-03" db="EMBL/GenBank/DDBJ databases">
        <authorList>
            <person name="Martin H S."/>
        </authorList>
    </citation>
    <scope>NUCLEOTIDE SEQUENCE</scope>
</reference>
<dbReference type="InterPro" id="IPR001330">
    <property type="entry name" value="Prenyltrans"/>
</dbReference>
<evidence type="ECO:0000256" key="8">
    <source>
        <dbReference type="RuleBase" id="RU365076"/>
    </source>
</evidence>
<keyword evidence="3 8" id="KW-0808">Transferase</keyword>
<keyword evidence="2 8" id="KW-0637">Prenyltransferase</keyword>
<comment type="similarity">
    <text evidence="1 8">Belongs to the protein prenyltransferase subunit beta family.</text>
</comment>
<dbReference type="EC" id="2.5.1.60" evidence="8"/>
<name>A0ABN8HQI6_9NEOP</name>
<dbReference type="InterPro" id="IPR026873">
    <property type="entry name" value="Ptb1"/>
</dbReference>
<evidence type="ECO:0000313" key="10">
    <source>
        <dbReference type="EMBL" id="CAH2038021.1"/>
    </source>
</evidence>
<dbReference type="InterPro" id="IPR045089">
    <property type="entry name" value="PGGT1B-like"/>
</dbReference>
<evidence type="ECO:0000256" key="6">
    <source>
        <dbReference type="ARBA" id="ARBA00022833"/>
    </source>
</evidence>
<protein>
    <recommendedName>
        <fullName evidence="8">Geranylgeranyl transferase type-2 subunit beta</fullName>
        <ecNumber evidence="8">2.5.1.60</ecNumber>
    </recommendedName>
</protein>
<evidence type="ECO:0000256" key="7">
    <source>
        <dbReference type="ARBA" id="ARBA00047658"/>
    </source>
</evidence>
<dbReference type="EMBL" id="OW152822">
    <property type="protein sequence ID" value="CAH2038021.1"/>
    <property type="molecule type" value="Genomic_DNA"/>
</dbReference>
<dbReference type="PANTHER" id="PTHR11774">
    <property type="entry name" value="GERANYLGERANYL TRANSFERASE TYPE BETA SUBUNIT"/>
    <property type="match status" value="1"/>
</dbReference>
<dbReference type="Pfam" id="PF00432">
    <property type="entry name" value="Prenyltrans"/>
    <property type="match status" value="1"/>
</dbReference>
<dbReference type="InterPro" id="IPR008930">
    <property type="entry name" value="Terpenoid_cyclase/PrenylTrfase"/>
</dbReference>
<feature type="domain" description="Prenyltransferase alpha-alpha toroid" evidence="9">
    <location>
        <begin position="80"/>
        <end position="374"/>
    </location>
</feature>
<evidence type="ECO:0000259" key="9">
    <source>
        <dbReference type="Pfam" id="PF00432"/>
    </source>
</evidence>
<feature type="non-terminal residue" evidence="10">
    <location>
        <position position="1"/>
    </location>
</feature>
<evidence type="ECO:0000256" key="4">
    <source>
        <dbReference type="ARBA" id="ARBA00022723"/>
    </source>
</evidence>
<comment type="function">
    <text evidence="8">Catalyzes the transfer of a geranylgeranyl moiety from geranylgeranyl diphosphate to both cysteines of proteins with the C-terminal sequence -XXCC, -XCXC and -CCXX.</text>
</comment>
<comment type="catalytic activity">
    <reaction evidence="7 8">
        <text>geranylgeranyl diphosphate + L-cysteinyl-[protein] = S-geranylgeranyl-L-cysteinyl-[protein] + diphosphate</text>
        <dbReference type="Rhea" id="RHEA:21240"/>
        <dbReference type="Rhea" id="RHEA-COMP:10131"/>
        <dbReference type="Rhea" id="RHEA-COMP:11537"/>
        <dbReference type="ChEBI" id="CHEBI:29950"/>
        <dbReference type="ChEBI" id="CHEBI:33019"/>
        <dbReference type="ChEBI" id="CHEBI:57533"/>
        <dbReference type="ChEBI" id="CHEBI:86021"/>
        <dbReference type="EC" id="2.5.1.60"/>
    </reaction>
</comment>
<proteinExistence type="inferred from homology"/>
<evidence type="ECO:0000256" key="1">
    <source>
        <dbReference type="ARBA" id="ARBA00010497"/>
    </source>
</evidence>
<keyword evidence="4 8" id="KW-0479">Metal-binding</keyword>
<dbReference type="PANTHER" id="PTHR11774:SF11">
    <property type="entry name" value="GERANYLGERANYL TRANSFERASE TYPE-2 SUBUNIT BETA"/>
    <property type="match status" value="1"/>
</dbReference>
<dbReference type="CDD" id="cd02894">
    <property type="entry name" value="GGTase-II"/>
    <property type="match status" value="1"/>
</dbReference>
<keyword evidence="5" id="KW-0677">Repeat</keyword>
<evidence type="ECO:0000256" key="5">
    <source>
        <dbReference type="ARBA" id="ARBA00022737"/>
    </source>
</evidence>
<accession>A0ABN8HQI6</accession>